<reference evidence="3" key="3">
    <citation type="submission" date="2025-08" db="UniProtKB">
        <authorList>
            <consortium name="RefSeq"/>
        </authorList>
    </citation>
    <scope>IDENTIFICATION</scope>
    <source>
        <strain evidence="3">CBS 342.82</strain>
    </source>
</reference>
<sequence>MAYAMDPSHIMSPAAHSRNSSAASAPVSPITSTASARSHSHSRFPSTASSLTTVPDSPTLTASKMTLHDLVEEPLEQEESVSSKHAPSAMEEPLCICDESFCEHQRPSRGLSMTQNFPEWFPDDDYFADSRRSRESSVHRRPSVEASLNNLTARWSRHVPSMPKRRWPGRKSSTSLSETTIRSAPLSRASSMKQSPTRRSTMTHTSTEALGNAVSAWTSAEVNERLRRGSTRTVQPPMEIEMPTGEFDPSQRPEPVSTPLLPPMIAPRSTTASTENLGLSLHPPAMSRMESDPLPSFSRRVASERPTPSLSSKVSHASIRNQRDSGNFRQPSFADGVPQCPPTRSSAADSSYQIPLTDDDDDSIWSARLGHANFHILPAPYYPAIINRQTCQRLLDDWESARGQYMRLAADLACHHGPTSAVFAMANEKWAGIDAQWREAHREAFQAVASAALDEAAHHGHDDTLPAAASSTHQIHPDDPLTLAPKPFVFQSLAETPSCSLPAPEDAYAEFILPSDEDQTNGLRNRSRTTATAKFPAVAASEMVGPMVQYAAKIPNNSAAAAGGGIRRLPGGTSLDEERDSSSSYLFNEKRGREKRSRGCIPLPAFSGAREVLAGAFRWKTASAASSSNPPPPSLTSSPSPRKTQFSEKMPW</sequence>
<evidence type="ECO:0000313" key="2">
    <source>
        <dbReference type="Proteomes" id="UP000504637"/>
    </source>
</evidence>
<feature type="region of interest" description="Disordered" evidence="1">
    <location>
        <begin position="160"/>
        <end position="208"/>
    </location>
</feature>
<feature type="compositionally biased region" description="Polar residues" evidence="1">
    <location>
        <begin position="342"/>
        <end position="353"/>
    </location>
</feature>
<feature type="region of interest" description="Disordered" evidence="1">
    <location>
        <begin position="621"/>
        <end position="652"/>
    </location>
</feature>
<dbReference type="Proteomes" id="UP000504637">
    <property type="component" value="Unplaced"/>
</dbReference>
<reference evidence="3" key="2">
    <citation type="submission" date="2020-04" db="EMBL/GenBank/DDBJ databases">
        <authorList>
            <consortium name="NCBI Genome Project"/>
        </authorList>
    </citation>
    <scope>NUCLEOTIDE SEQUENCE</scope>
    <source>
        <strain evidence="3">CBS 342.82</strain>
    </source>
</reference>
<feature type="compositionally biased region" description="Low complexity" evidence="1">
    <location>
        <begin position="12"/>
        <end position="37"/>
    </location>
</feature>
<name>A0A6J3LYP3_9PEZI</name>
<feature type="compositionally biased region" description="Polar residues" evidence="1">
    <location>
        <begin position="306"/>
        <end position="330"/>
    </location>
</feature>
<protein>
    <recommendedName>
        <fullName evidence="4">Only prolin and serin are matching in the corresponding protein</fullName>
    </recommendedName>
</protein>
<dbReference type="AlphaFoldDB" id="A0A6J3LYP3"/>
<keyword evidence="2" id="KW-1185">Reference proteome</keyword>
<evidence type="ECO:0000256" key="1">
    <source>
        <dbReference type="SAM" id="MobiDB-lite"/>
    </source>
</evidence>
<dbReference type="GeneID" id="54366335"/>
<feature type="region of interest" description="Disordered" evidence="1">
    <location>
        <begin position="284"/>
        <end position="353"/>
    </location>
</feature>
<gene>
    <name evidence="3" type="ORF">K489DRAFT_433823</name>
</gene>
<dbReference type="RefSeq" id="XP_033457455.1">
    <property type="nucleotide sequence ID" value="XM_033608535.1"/>
</dbReference>
<accession>A0A6J3LYP3</accession>
<dbReference type="OrthoDB" id="3882058at2759"/>
<organism evidence="3">
    <name type="scientific">Dissoconium aciculare CBS 342.82</name>
    <dbReference type="NCBI Taxonomy" id="1314786"/>
    <lineage>
        <taxon>Eukaryota</taxon>
        <taxon>Fungi</taxon>
        <taxon>Dikarya</taxon>
        <taxon>Ascomycota</taxon>
        <taxon>Pezizomycotina</taxon>
        <taxon>Dothideomycetes</taxon>
        <taxon>Dothideomycetidae</taxon>
        <taxon>Mycosphaerellales</taxon>
        <taxon>Dissoconiaceae</taxon>
        <taxon>Dissoconium</taxon>
    </lineage>
</organism>
<evidence type="ECO:0000313" key="3">
    <source>
        <dbReference type="RefSeq" id="XP_033457455.1"/>
    </source>
</evidence>
<feature type="region of interest" description="Disordered" evidence="1">
    <location>
        <begin position="1"/>
        <end position="60"/>
    </location>
</feature>
<proteinExistence type="predicted"/>
<reference evidence="3" key="1">
    <citation type="submission" date="2020-01" db="EMBL/GenBank/DDBJ databases">
        <authorList>
            <consortium name="DOE Joint Genome Institute"/>
            <person name="Haridas S."/>
            <person name="Albert R."/>
            <person name="Binder M."/>
            <person name="Bloem J."/>
            <person name="Labutti K."/>
            <person name="Salamov A."/>
            <person name="Andreopoulos B."/>
            <person name="Baker S.E."/>
            <person name="Barry K."/>
            <person name="Bills G."/>
            <person name="Bluhm B.H."/>
            <person name="Cannon C."/>
            <person name="Castanera R."/>
            <person name="Culley D.E."/>
            <person name="Daum C."/>
            <person name="Ezra D."/>
            <person name="Gonzalez J.B."/>
            <person name="Henrissat B."/>
            <person name="Kuo A."/>
            <person name="Liang C."/>
            <person name="Lipzen A."/>
            <person name="Lutzoni F."/>
            <person name="Magnuson J."/>
            <person name="Mondo S."/>
            <person name="Nolan M."/>
            <person name="Ohm R."/>
            <person name="Pangilinan J."/>
            <person name="Park H.-J."/>
            <person name="Ramirez L."/>
            <person name="Alfaro M."/>
            <person name="Sun H."/>
            <person name="Tritt A."/>
            <person name="Yoshinaga Y."/>
            <person name="Zwiers L.-H."/>
            <person name="Turgeon B.G."/>
            <person name="Goodwin S.B."/>
            <person name="Spatafora J.W."/>
            <person name="Crous P.W."/>
            <person name="Grigoriev I.V."/>
        </authorList>
    </citation>
    <scope>NUCLEOTIDE SEQUENCE</scope>
    <source>
        <strain evidence="3">CBS 342.82</strain>
    </source>
</reference>
<evidence type="ECO:0008006" key="4">
    <source>
        <dbReference type="Google" id="ProtNLM"/>
    </source>
</evidence>
<feature type="compositionally biased region" description="Polar residues" evidence="1">
    <location>
        <begin position="171"/>
        <end position="208"/>
    </location>
</feature>
<feature type="compositionally biased region" description="Polar residues" evidence="1">
    <location>
        <begin position="44"/>
        <end position="60"/>
    </location>
</feature>